<dbReference type="EMBL" id="JBHSMZ010000001">
    <property type="protein sequence ID" value="MFC5547435.1"/>
    <property type="molecule type" value="Genomic_DNA"/>
</dbReference>
<protein>
    <submittedName>
        <fullName evidence="1">Uncharacterized protein</fullName>
    </submittedName>
</protein>
<keyword evidence="2" id="KW-1185">Reference proteome</keyword>
<sequence>MPLLDTISSLLGRASRALGLETVDAFPPGHRYAHTRWDKAYFDIPSDWKPERIEQAVSEAITNTPSVFAYIAHPTPRMQRALLAVIHARLRRGGTPPNDLLAMLIDAYASPRTPEAMPGLRAAIASNLGYDPSMRVAHLAAWLADMPAAFDVIDFA</sequence>
<evidence type="ECO:0000313" key="1">
    <source>
        <dbReference type="EMBL" id="MFC5547435.1"/>
    </source>
</evidence>
<reference evidence="2" key="1">
    <citation type="journal article" date="2019" name="Int. J. Syst. Evol. Microbiol.">
        <title>The Global Catalogue of Microorganisms (GCM) 10K type strain sequencing project: providing services to taxonomists for standard genome sequencing and annotation.</title>
        <authorList>
            <consortium name="The Broad Institute Genomics Platform"/>
            <consortium name="The Broad Institute Genome Sequencing Center for Infectious Disease"/>
            <person name="Wu L."/>
            <person name="Ma J."/>
        </authorList>
    </citation>
    <scope>NUCLEOTIDE SEQUENCE [LARGE SCALE GENOMIC DNA]</scope>
    <source>
        <strain evidence="2">CGMCC 4.5798</strain>
    </source>
</reference>
<dbReference type="RefSeq" id="WP_379766701.1">
    <property type="nucleotide sequence ID" value="NZ_JBHSMZ010000001.1"/>
</dbReference>
<proteinExistence type="predicted"/>
<dbReference type="Proteomes" id="UP001596086">
    <property type="component" value="Unassembled WGS sequence"/>
</dbReference>
<comment type="caution">
    <text evidence="1">The sequence shown here is derived from an EMBL/GenBank/DDBJ whole genome shotgun (WGS) entry which is preliminary data.</text>
</comment>
<gene>
    <name evidence="1" type="ORF">ACFPO9_02760</name>
</gene>
<name>A0ABW0RV60_9BURK</name>
<evidence type="ECO:0000313" key="2">
    <source>
        <dbReference type="Proteomes" id="UP001596086"/>
    </source>
</evidence>
<accession>A0ABW0RV60</accession>
<organism evidence="1 2">
    <name type="scientific">Massilia aerilata</name>
    <dbReference type="NCBI Taxonomy" id="453817"/>
    <lineage>
        <taxon>Bacteria</taxon>
        <taxon>Pseudomonadati</taxon>
        <taxon>Pseudomonadota</taxon>
        <taxon>Betaproteobacteria</taxon>
        <taxon>Burkholderiales</taxon>
        <taxon>Oxalobacteraceae</taxon>
        <taxon>Telluria group</taxon>
        <taxon>Massilia</taxon>
    </lineage>
</organism>